<dbReference type="Proteomes" id="UP000004870">
    <property type="component" value="Unassembled WGS sequence"/>
</dbReference>
<organism evidence="1 2">
    <name type="scientific">Cardiobacterium hominis (strain ATCC 15826 / DSM 8339 / NCTC 10426 / 6573)</name>
    <dbReference type="NCBI Taxonomy" id="638300"/>
    <lineage>
        <taxon>Bacteria</taxon>
        <taxon>Pseudomonadati</taxon>
        <taxon>Pseudomonadota</taxon>
        <taxon>Gammaproteobacteria</taxon>
        <taxon>Cardiobacteriales</taxon>
        <taxon>Cardiobacteriaceae</taxon>
        <taxon>Cardiobacterium</taxon>
    </lineage>
</organism>
<dbReference type="SUPFAM" id="SSF53300">
    <property type="entry name" value="vWA-like"/>
    <property type="match status" value="1"/>
</dbReference>
<dbReference type="AlphaFoldDB" id="C8N9L6"/>
<accession>C8N9L6</accession>
<name>C8N9L6_CARH6</name>
<dbReference type="HOGENOM" id="CLU_082324_2_1_6"/>
<evidence type="ECO:0008006" key="3">
    <source>
        <dbReference type="Google" id="ProtNLM"/>
    </source>
</evidence>
<comment type="caution">
    <text evidence="1">The sequence shown here is derived from an EMBL/GenBank/DDBJ whole genome shotgun (WGS) entry which is preliminary data.</text>
</comment>
<dbReference type="EMBL" id="ACKY01000058">
    <property type="protein sequence ID" value="EEV88704.1"/>
    <property type="molecule type" value="Genomic_DNA"/>
</dbReference>
<dbReference type="Gene3D" id="3.40.50.410">
    <property type="entry name" value="von Willebrand factor, type A domain"/>
    <property type="match status" value="1"/>
</dbReference>
<keyword evidence="2" id="KW-1185">Reference proteome</keyword>
<proteinExistence type="predicted"/>
<reference evidence="1 2" key="1">
    <citation type="submission" date="2009-08" db="EMBL/GenBank/DDBJ databases">
        <authorList>
            <person name="Qin X."/>
            <person name="Bachman B."/>
            <person name="Battles P."/>
            <person name="Bell A."/>
            <person name="Bess C."/>
            <person name="Bickham C."/>
            <person name="Chaboub L."/>
            <person name="Chen D."/>
            <person name="Coyle M."/>
            <person name="Deiros D.R."/>
            <person name="Dinh H."/>
            <person name="Forbes L."/>
            <person name="Fowler G."/>
            <person name="Francisco L."/>
            <person name="Fu Q."/>
            <person name="Gubbala S."/>
            <person name="Hale W."/>
            <person name="Han Y."/>
            <person name="Hemphill L."/>
            <person name="Highlander S.K."/>
            <person name="Hirani K."/>
            <person name="Hogues M."/>
            <person name="Jackson L."/>
            <person name="Jakkamsetti A."/>
            <person name="Javaid M."/>
            <person name="Jiang H."/>
            <person name="Korchina V."/>
            <person name="Kovar C."/>
            <person name="Lara F."/>
            <person name="Lee S."/>
            <person name="Mata R."/>
            <person name="Mathew T."/>
            <person name="Moen C."/>
            <person name="Morales K."/>
            <person name="Munidasa M."/>
            <person name="Nazareth L."/>
            <person name="Ngo R."/>
            <person name="Nguyen L."/>
            <person name="Okwuonu G."/>
            <person name="Ongeri F."/>
            <person name="Patil S."/>
            <person name="Petrosino J."/>
            <person name="Pham C."/>
            <person name="Pham P."/>
            <person name="Pu L.-L."/>
            <person name="Puazo M."/>
            <person name="Raj R."/>
            <person name="Reid J."/>
            <person name="Rouhana J."/>
            <person name="Saada N."/>
            <person name="Shang Y."/>
            <person name="Simmons D."/>
            <person name="Thornton R."/>
            <person name="Warren J."/>
            <person name="Weissenberger G."/>
            <person name="Zhang J."/>
            <person name="Zhang L."/>
            <person name="Zhou C."/>
            <person name="Zhu D."/>
            <person name="Muzny D."/>
            <person name="Worley K."/>
            <person name="Gibbs R."/>
        </authorList>
    </citation>
    <scope>NUCLEOTIDE SEQUENCE [LARGE SCALE GENOMIC DNA]</scope>
    <source>
        <strain evidence="2">ATCC 15826 / DSM 8339 / NCTC 10426 / 6573</strain>
    </source>
</reference>
<dbReference type="InterPro" id="IPR036465">
    <property type="entry name" value="vWFA_dom_sf"/>
</dbReference>
<sequence>MRQDPYALESVYLSIITYNTHAKEVLPPTPLMDVVVPAFTSGGASCLGAALECVVRAVRRDRIAANKAQRSDYKPILFIFTDGTPSDPFVYNATVPIIKALEFTNIAVCVAGAKADVAVLKQLTDLVISLADDEARQIKDCIRWVSSSL</sequence>
<gene>
    <name evidence="1" type="ORF">HMPREF0198_1194</name>
</gene>
<evidence type="ECO:0000313" key="1">
    <source>
        <dbReference type="EMBL" id="EEV88704.1"/>
    </source>
</evidence>
<evidence type="ECO:0000313" key="2">
    <source>
        <dbReference type="Proteomes" id="UP000004870"/>
    </source>
</evidence>
<protein>
    <recommendedName>
        <fullName evidence="3">VWFA domain-containing protein</fullName>
    </recommendedName>
</protein>